<dbReference type="OrthoDB" id="9804751at2"/>
<gene>
    <name evidence="2" type="ORF">A1QC_09965</name>
</gene>
<dbReference type="eggNOG" id="COG3434">
    <property type="taxonomic scope" value="Bacteria"/>
</dbReference>
<dbReference type="InterPro" id="IPR052340">
    <property type="entry name" value="RNase_Y/CdgJ"/>
</dbReference>
<protein>
    <recommendedName>
        <fullName evidence="1">HDOD domain-containing protein</fullName>
    </recommendedName>
</protein>
<sequence>MHSFIARQAIVNADNRIVAYELLFREGFNNVFPQMDPDKATSRLLIEHFFLTNVQGYEDKICLVNFPYQSLVDQIPTLFPPHLLMIEILEDCSPSDELLDAVKSMHHQGYKIALDDFMPSSAWERFLPYVTTIKFDIRQISIADTEKFINEHPHLDLSYLAEKIENQAELEACKKAGFHYFQGYELYEPEIICKKRIGSSAFTVEQLNIAINKNPINFDLVERLIRHDLTMTYKLMRFINSHQPQPFSSFKSAFEALGYERIKMFISLSIVADHELSPSHYYQSSMERAHFCEQIAAVSHINKCIDQAYFVGMFSQLDKLLEQPLSYLIETLPLKPDAIHALLEQKGILGDILALAIALEKNDQSNIEWFVDKLKLDPKMVQIYRGNALDWSTPEYHYLRLEGTKSYRQQ</sequence>
<evidence type="ECO:0000313" key="3">
    <source>
        <dbReference type="Proteomes" id="UP000094070"/>
    </source>
</evidence>
<dbReference type="PIRSF" id="PIRSF003180">
    <property type="entry name" value="DiGMPpdiest_YuxH"/>
    <property type="match status" value="1"/>
</dbReference>
<organism evidence="2 3">
    <name type="scientific">Vibrio rumoiensis 1S-45</name>
    <dbReference type="NCBI Taxonomy" id="1188252"/>
    <lineage>
        <taxon>Bacteria</taxon>
        <taxon>Pseudomonadati</taxon>
        <taxon>Pseudomonadota</taxon>
        <taxon>Gammaproteobacteria</taxon>
        <taxon>Vibrionales</taxon>
        <taxon>Vibrionaceae</taxon>
        <taxon>Vibrio</taxon>
    </lineage>
</organism>
<dbReference type="Proteomes" id="UP000094070">
    <property type="component" value="Unassembled WGS sequence"/>
</dbReference>
<name>A0A1E5E1G8_9VIBR</name>
<evidence type="ECO:0000313" key="2">
    <source>
        <dbReference type="EMBL" id="OEF24833.1"/>
    </source>
</evidence>
<dbReference type="Gene3D" id="1.10.3210.10">
    <property type="entry name" value="Hypothetical protein af1432"/>
    <property type="match status" value="1"/>
</dbReference>
<dbReference type="EMBL" id="AJYK02000073">
    <property type="protein sequence ID" value="OEF24833.1"/>
    <property type="molecule type" value="Genomic_DNA"/>
</dbReference>
<dbReference type="STRING" id="1188252.A1QC_09965"/>
<dbReference type="Pfam" id="PF08668">
    <property type="entry name" value="HDOD"/>
    <property type="match status" value="1"/>
</dbReference>
<dbReference type="Gene3D" id="3.20.20.450">
    <property type="entry name" value="EAL domain"/>
    <property type="match status" value="1"/>
</dbReference>
<proteinExistence type="predicted"/>
<feature type="domain" description="HDOD" evidence="1">
    <location>
        <begin position="197"/>
        <end position="380"/>
    </location>
</feature>
<dbReference type="PROSITE" id="PS51833">
    <property type="entry name" value="HDOD"/>
    <property type="match status" value="1"/>
</dbReference>
<dbReference type="PANTHER" id="PTHR33525">
    <property type="match status" value="1"/>
</dbReference>
<dbReference type="Pfam" id="PF00563">
    <property type="entry name" value="EAL"/>
    <property type="match status" value="1"/>
</dbReference>
<dbReference type="InterPro" id="IPR035919">
    <property type="entry name" value="EAL_sf"/>
</dbReference>
<dbReference type="RefSeq" id="WP_017024755.1">
    <property type="nucleotide sequence ID" value="NZ_AJYK02000073.1"/>
</dbReference>
<dbReference type="PANTHER" id="PTHR33525:SF4">
    <property type="entry name" value="CYCLIC DI-GMP PHOSPHODIESTERASE CDGJ"/>
    <property type="match status" value="1"/>
</dbReference>
<dbReference type="AlphaFoldDB" id="A0A1E5E1G8"/>
<dbReference type="InterPro" id="IPR013976">
    <property type="entry name" value="HDOD"/>
</dbReference>
<dbReference type="InterPro" id="IPR014408">
    <property type="entry name" value="dGMP_Pdiesterase_EAL/HD-GYP"/>
</dbReference>
<dbReference type="SUPFAM" id="SSF109604">
    <property type="entry name" value="HD-domain/PDEase-like"/>
    <property type="match status" value="1"/>
</dbReference>
<evidence type="ECO:0000259" key="1">
    <source>
        <dbReference type="PROSITE" id="PS51833"/>
    </source>
</evidence>
<dbReference type="InterPro" id="IPR001633">
    <property type="entry name" value="EAL_dom"/>
</dbReference>
<keyword evidence="3" id="KW-1185">Reference proteome</keyword>
<accession>A0A1E5E1G8</accession>
<reference evidence="2 3" key="1">
    <citation type="journal article" date="2012" name="Science">
        <title>Ecological populations of bacteria act as socially cohesive units of antibiotic production and resistance.</title>
        <authorList>
            <person name="Cordero O.X."/>
            <person name="Wildschutte H."/>
            <person name="Kirkup B."/>
            <person name="Proehl S."/>
            <person name="Ngo L."/>
            <person name="Hussain F."/>
            <person name="Le Roux F."/>
            <person name="Mincer T."/>
            <person name="Polz M.F."/>
        </authorList>
    </citation>
    <scope>NUCLEOTIDE SEQUENCE [LARGE SCALE GENOMIC DNA]</scope>
    <source>
        <strain evidence="2 3">1S-45</strain>
    </source>
</reference>
<dbReference type="SUPFAM" id="SSF141868">
    <property type="entry name" value="EAL domain-like"/>
    <property type="match status" value="1"/>
</dbReference>
<comment type="caution">
    <text evidence="2">The sequence shown here is derived from an EMBL/GenBank/DDBJ whole genome shotgun (WGS) entry which is preliminary data.</text>
</comment>